<evidence type="ECO:0000313" key="7">
    <source>
        <dbReference type="Proteomes" id="UP000676885"/>
    </source>
</evidence>
<dbReference type="PANTHER" id="PTHR30246">
    <property type="entry name" value="2-KETO-3-DEOXY-6-PHOSPHOGLUCONATE ALDOLASE"/>
    <property type="match status" value="1"/>
</dbReference>
<name>A0A975M441_9MICC</name>
<proteinExistence type="inferred from homology"/>
<protein>
    <submittedName>
        <fullName evidence="6">Bifunctional 4-hydroxy-2-oxoglutarate aldolase/2-dehydro-3-deoxy-phosphogluconate aldolase</fullName>
    </submittedName>
</protein>
<dbReference type="Proteomes" id="UP000676885">
    <property type="component" value="Chromosome"/>
</dbReference>
<dbReference type="PANTHER" id="PTHR30246:SF1">
    <property type="entry name" value="2-DEHYDRO-3-DEOXY-6-PHOSPHOGALACTONATE ALDOLASE-RELATED"/>
    <property type="match status" value="1"/>
</dbReference>
<organism evidence="6 7">
    <name type="scientific">Arthrobacter jiangjiafuii</name>
    <dbReference type="NCBI Taxonomy" id="2817475"/>
    <lineage>
        <taxon>Bacteria</taxon>
        <taxon>Bacillati</taxon>
        <taxon>Actinomycetota</taxon>
        <taxon>Actinomycetes</taxon>
        <taxon>Micrococcales</taxon>
        <taxon>Micrococcaceae</taxon>
        <taxon>Arthrobacter</taxon>
    </lineage>
</organism>
<dbReference type="RefSeq" id="WP_210227839.1">
    <property type="nucleotide sequence ID" value="NZ_CP076022.1"/>
</dbReference>
<dbReference type="SUPFAM" id="SSF51569">
    <property type="entry name" value="Aldolase"/>
    <property type="match status" value="1"/>
</dbReference>
<comment type="subunit">
    <text evidence="3">Homotrimer.</text>
</comment>
<keyword evidence="4" id="KW-0456">Lyase</keyword>
<dbReference type="EMBL" id="CP076022">
    <property type="protein sequence ID" value="QWC09595.1"/>
    <property type="molecule type" value="Genomic_DNA"/>
</dbReference>
<evidence type="ECO:0000256" key="2">
    <source>
        <dbReference type="ARBA" id="ARBA00006906"/>
    </source>
</evidence>
<sequence length="248" mass="24633">MSVNPLQTAATGPEALGSAAARVRQAPAPEDPVQAWLSALAASPVIAVLRARHASEYGPVLEALIEGGVLNIELTLSTAGVLDALPELVSRYGTRARIGVGTVTDTAEVAPLAAAGAAFLVTPVTDTAIVRAAVDAGIPIVPGGLTPSELFAGVKAGAPAVKVFPASVVGPGYLSQLRGPFPDIQVIPSGGIGVDDAGAWLRAGALAVSVGGPLLQDAFSGGSLTALSKRARRLSSEAAAALETRGLA</sequence>
<dbReference type="Pfam" id="PF01081">
    <property type="entry name" value="Aldolase"/>
    <property type="match status" value="1"/>
</dbReference>
<comment type="similarity">
    <text evidence="2">Belongs to the KHG/KDPG aldolase family.</text>
</comment>
<accession>A0A975M441</accession>
<dbReference type="GO" id="GO:0016829">
    <property type="term" value="F:lyase activity"/>
    <property type="evidence" value="ECO:0007669"/>
    <property type="project" value="UniProtKB-KW"/>
</dbReference>
<comment type="pathway">
    <text evidence="1">Carbohydrate acid metabolism.</text>
</comment>
<dbReference type="InterPro" id="IPR013785">
    <property type="entry name" value="Aldolase_TIM"/>
</dbReference>
<dbReference type="InterPro" id="IPR000887">
    <property type="entry name" value="Aldlse_KDPG_KHG"/>
</dbReference>
<keyword evidence="5" id="KW-0119">Carbohydrate metabolism</keyword>
<dbReference type="KEGG" id="ajg:KKR91_14110"/>
<keyword evidence="7" id="KW-1185">Reference proteome</keyword>
<evidence type="ECO:0000256" key="5">
    <source>
        <dbReference type="ARBA" id="ARBA00023277"/>
    </source>
</evidence>
<reference evidence="6 7" key="1">
    <citation type="submission" date="2021-05" db="EMBL/GenBank/DDBJ databases">
        <title>Novel species in genus Arthrobacter.</title>
        <authorList>
            <person name="Zhang G."/>
        </authorList>
    </citation>
    <scope>NUCLEOTIDE SEQUENCE [LARGE SCALE GENOMIC DNA]</scope>
    <source>
        <strain evidence="7">zg-ZUI227</strain>
    </source>
</reference>
<gene>
    <name evidence="6" type="ORF">KKR91_14110</name>
</gene>
<evidence type="ECO:0000256" key="1">
    <source>
        <dbReference type="ARBA" id="ARBA00004761"/>
    </source>
</evidence>
<dbReference type="AlphaFoldDB" id="A0A975M441"/>
<evidence type="ECO:0000256" key="4">
    <source>
        <dbReference type="ARBA" id="ARBA00023239"/>
    </source>
</evidence>
<dbReference type="CDD" id="cd00452">
    <property type="entry name" value="KDPG_aldolase"/>
    <property type="match status" value="1"/>
</dbReference>
<evidence type="ECO:0000313" key="6">
    <source>
        <dbReference type="EMBL" id="QWC09595.1"/>
    </source>
</evidence>
<dbReference type="Gene3D" id="3.20.20.70">
    <property type="entry name" value="Aldolase class I"/>
    <property type="match status" value="1"/>
</dbReference>
<evidence type="ECO:0000256" key="3">
    <source>
        <dbReference type="ARBA" id="ARBA00011233"/>
    </source>
</evidence>